<organism evidence="1">
    <name type="scientific">Arundo donax</name>
    <name type="common">Giant reed</name>
    <name type="synonym">Donax arundinaceus</name>
    <dbReference type="NCBI Taxonomy" id="35708"/>
    <lineage>
        <taxon>Eukaryota</taxon>
        <taxon>Viridiplantae</taxon>
        <taxon>Streptophyta</taxon>
        <taxon>Embryophyta</taxon>
        <taxon>Tracheophyta</taxon>
        <taxon>Spermatophyta</taxon>
        <taxon>Magnoliopsida</taxon>
        <taxon>Liliopsida</taxon>
        <taxon>Poales</taxon>
        <taxon>Poaceae</taxon>
        <taxon>PACMAD clade</taxon>
        <taxon>Arundinoideae</taxon>
        <taxon>Arundineae</taxon>
        <taxon>Arundo</taxon>
    </lineage>
</organism>
<sequence>MHCPQHALVDLPHWRYHTCRFQLHRRIPAELVLHPVQQQNPPWAHEPPPVLKPQRAMVGGLPPSPPRQHWVHETLACHLRWQDWIHRTGRVGAGWALAAPRRWAAWAGRRDRRRRRRPGARISCAS</sequence>
<protein>
    <submittedName>
        <fullName evidence="1">Uncharacterized protein</fullName>
    </submittedName>
</protein>
<evidence type="ECO:0000313" key="1">
    <source>
        <dbReference type="EMBL" id="JAD19808.1"/>
    </source>
</evidence>
<dbReference type="AlphaFoldDB" id="A0A0A8Y505"/>
<reference evidence="1" key="1">
    <citation type="submission" date="2014-09" db="EMBL/GenBank/DDBJ databases">
        <authorList>
            <person name="Magalhaes I.L.F."/>
            <person name="Oliveira U."/>
            <person name="Santos F.R."/>
            <person name="Vidigal T.H.D.A."/>
            <person name="Brescovit A.D."/>
            <person name="Santos A.J."/>
        </authorList>
    </citation>
    <scope>NUCLEOTIDE SEQUENCE</scope>
    <source>
        <tissue evidence="1">Shoot tissue taken approximately 20 cm above the soil surface</tissue>
    </source>
</reference>
<accession>A0A0A8Y505</accession>
<reference evidence="1" key="2">
    <citation type="journal article" date="2015" name="Data Brief">
        <title>Shoot transcriptome of the giant reed, Arundo donax.</title>
        <authorList>
            <person name="Barrero R.A."/>
            <person name="Guerrero F.D."/>
            <person name="Moolhuijzen P."/>
            <person name="Goolsby J.A."/>
            <person name="Tidwell J."/>
            <person name="Bellgard S.E."/>
            <person name="Bellgard M.I."/>
        </authorList>
    </citation>
    <scope>NUCLEOTIDE SEQUENCE</scope>
    <source>
        <tissue evidence="1">Shoot tissue taken approximately 20 cm above the soil surface</tissue>
    </source>
</reference>
<proteinExistence type="predicted"/>
<name>A0A0A8Y505_ARUDO</name>
<dbReference type="EMBL" id="GBRH01278087">
    <property type="protein sequence ID" value="JAD19808.1"/>
    <property type="molecule type" value="Transcribed_RNA"/>
</dbReference>